<feature type="domain" description="FtsX extracellular" evidence="2">
    <location>
        <begin position="157"/>
        <end position="263"/>
    </location>
</feature>
<protein>
    <recommendedName>
        <fullName evidence="2">FtsX extracellular domain-containing protein</fullName>
    </recommendedName>
</protein>
<name>A0A1G9IVM4_9ACTN</name>
<organism evidence="3 4">
    <name type="scientific">Nonomuraea maritima</name>
    <dbReference type="NCBI Taxonomy" id="683260"/>
    <lineage>
        <taxon>Bacteria</taxon>
        <taxon>Bacillati</taxon>
        <taxon>Actinomycetota</taxon>
        <taxon>Actinomycetes</taxon>
        <taxon>Streptosporangiales</taxon>
        <taxon>Streptosporangiaceae</taxon>
        <taxon>Nonomuraea</taxon>
    </lineage>
</organism>
<feature type="chain" id="PRO_5011741765" description="FtsX extracellular domain-containing protein" evidence="1">
    <location>
        <begin position="29"/>
        <end position="293"/>
    </location>
</feature>
<evidence type="ECO:0000313" key="4">
    <source>
        <dbReference type="Proteomes" id="UP000198683"/>
    </source>
</evidence>
<evidence type="ECO:0000256" key="1">
    <source>
        <dbReference type="SAM" id="SignalP"/>
    </source>
</evidence>
<dbReference type="RefSeq" id="WP_143022197.1">
    <property type="nucleotide sequence ID" value="NZ_FNFB01000019.1"/>
</dbReference>
<sequence length="293" mass="32509">MKSWLWRTAVATVVALSGMGGLTGSAMADPDITITDNSEIAVFLCTPSAYGCHKRYATAKQRRDVETFLKTVPEVTEVRFVSRAASYASFRREFAGQKKVLAAVRAEDMPESFRVRVSGVADRLRIRALANRRPGVGIAVDQAEIRAIVAESESPDISVFLCIKDSAMPACLRGRGKANKLPSTAKEKQAIVAAIERVPGLVSYRYEDQATAYRNFVESYADKKALIEATRLSDMPDSYRLSMRPEADWDSPCRRLARMPGVSMAYDQSRWLQEVRLHAEYGLPDVWPTGMCA</sequence>
<evidence type="ECO:0000259" key="2">
    <source>
        <dbReference type="Pfam" id="PF18075"/>
    </source>
</evidence>
<dbReference type="AlphaFoldDB" id="A0A1G9IVM4"/>
<accession>A0A1G9IVM4</accession>
<dbReference type="Proteomes" id="UP000198683">
    <property type="component" value="Unassembled WGS sequence"/>
</dbReference>
<reference evidence="3 4" key="1">
    <citation type="submission" date="2016-10" db="EMBL/GenBank/DDBJ databases">
        <authorList>
            <person name="de Groot N.N."/>
        </authorList>
    </citation>
    <scope>NUCLEOTIDE SEQUENCE [LARGE SCALE GENOMIC DNA]</scope>
    <source>
        <strain evidence="3 4">CGMCC 4.5681</strain>
    </source>
</reference>
<keyword evidence="1" id="KW-0732">Signal</keyword>
<gene>
    <name evidence="3" type="ORF">SAMN05421874_1192</name>
</gene>
<dbReference type="STRING" id="683260.SAMN05421874_1192"/>
<evidence type="ECO:0000313" key="3">
    <source>
        <dbReference type="EMBL" id="SDL29220.1"/>
    </source>
</evidence>
<dbReference type="OrthoDB" id="3534525at2"/>
<keyword evidence="4" id="KW-1185">Reference proteome</keyword>
<proteinExistence type="predicted"/>
<dbReference type="InterPro" id="IPR040690">
    <property type="entry name" value="FtsX_ECD"/>
</dbReference>
<dbReference type="EMBL" id="FNFB01000019">
    <property type="protein sequence ID" value="SDL29220.1"/>
    <property type="molecule type" value="Genomic_DNA"/>
</dbReference>
<feature type="signal peptide" evidence="1">
    <location>
        <begin position="1"/>
        <end position="28"/>
    </location>
</feature>
<dbReference type="Pfam" id="PF18075">
    <property type="entry name" value="FtsX_ECD"/>
    <property type="match status" value="2"/>
</dbReference>
<feature type="domain" description="FtsX extracellular" evidence="2">
    <location>
        <begin position="39"/>
        <end position="135"/>
    </location>
</feature>
<dbReference type="Gene3D" id="3.30.70.3040">
    <property type="match status" value="2"/>
</dbReference>